<dbReference type="InterPro" id="IPR029058">
    <property type="entry name" value="AB_hydrolase_fold"/>
</dbReference>
<dbReference type="EMBL" id="VXJS01000011">
    <property type="protein sequence ID" value="KAA8670080.1"/>
    <property type="molecule type" value="Genomic_DNA"/>
</dbReference>
<dbReference type="SUPFAM" id="SSF53474">
    <property type="entry name" value="alpha/beta-Hydrolases"/>
    <property type="match status" value="1"/>
</dbReference>
<keyword evidence="3" id="KW-1185">Reference proteome</keyword>
<dbReference type="Gene3D" id="3.40.50.1820">
    <property type="entry name" value="alpha/beta hydrolase"/>
    <property type="match status" value="1"/>
</dbReference>
<accession>A0A5M9NHK3</accession>
<protein>
    <submittedName>
        <fullName evidence="2">Alpha/beta hydrolase</fullName>
    </submittedName>
</protein>
<evidence type="ECO:0000259" key="1">
    <source>
        <dbReference type="Pfam" id="PF00561"/>
    </source>
</evidence>
<feature type="domain" description="AB hydrolase-1" evidence="1">
    <location>
        <begin position="232"/>
        <end position="330"/>
    </location>
</feature>
<dbReference type="OrthoDB" id="869379at2"/>
<evidence type="ECO:0000313" key="2">
    <source>
        <dbReference type="EMBL" id="KAA8670080.1"/>
    </source>
</evidence>
<gene>
    <name evidence="2" type="ORF">F4W18_17070</name>
</gene>
<reference evidence="2 3" key="1">
    <citation type="submission" date="2019-09" db="EMBL/GenBank/DDBJ databases">
        <title>Draft genome sequence of various Type strains from the CCUG.</title>
        <authorList>
            <person name="Pineiro-Iglesias B."/>
            <person name="Tunovic T."/>
            <person name="Unosson C."/>
            <person name="Inganas E."/>
            <person name="Ohlen M."/>
            <person name="Cardew S."/>
            <person name="Jensie-Markopoulos S."/>
            <person name="Salva-Serra F."/>
            <person name="Jaen-Luchoro D."/>
            <person name="Karlsson R."/>
            <person name="Svensson-Stadler L."/>
            <person name="Chun J."/>
            <person name="Moore E."/>
        </authorList>
    </citation>
    <scope>NUCLEOTIDE SEQUENCE [LARGE SCALE GENOMIC DNA]</scope>
    <source>
        <strain evidence="2 3">CCUG 56969T</strain>
    </source>
</reference>
<dbReference type="InterPro" id="IPR000073">
    <property type="entry name" value="AB_hydrolase_1"/>
</dbReference>
<sequence length="445" mass="49424">MDEPGWYKDEIRVRKLLTARLLSALKLVSVLRLSTALRFGVVLLVSSILFGCSNFRNLSHEIDAINSITNQYQLVLSQPASDSAVVIEQIKDINKSEVDGYDGIIASDRIDLQLSNNIHYLLVFEDKNQDLTLQADEAFSVINLRNHQDNSTIEVSLEVNENEVPSAFVGRSLSSLLKIELDLVDIGTVVSLSDPPFDRKNAKLGMWQPLTFLLEHNAGVYFLSEYDPNKIPILFVHGINATALDFAPLIEKIDQSKYQIWVFNYPSGLSLALNSKGLNNLIHTVVTQYKIQQLHVVAHSMGGLIATNSLRQCSIGQLCDFVSSITTISSPFGGVASAKQGIEYAPVVMPAWIDLNPDGKFIADLFSDNNDNNTPHFLSFGYNSGELFNTKSNDGVINLSSQLSRPAQLHASQILGYDEDHTSILDNDDLFEDLSDFWLRAEQTN</sequence>
<dbReference type="Pfam" id="PF00561">
    <property type="entry name" value="Abhydrolase_1"/>
    <property type="match status" value="1"/>
</dbReference>
<evidence type="ECO:0000313" key="3">
    <source>
        <dbReference type="Proteomes" id="UP000322521"/>
    </source>
</evidence>
<name>A0A5M9NHK3_9VIBR</name>
<keyword evidence="2" id="KW-0378">Hydrolase</keyword>
<dbReference type="Proteomes" id="UP000322521">
    <property type="component" value="Unassembled WGS sequence"/>
</dbReference>
<dbReference type="PANTHER" id="PTHR37946:SF1">
    <property type="entry name" value="SLL1969 PROTEIN"/>
    <property type="match status" value="1"/>
</dbReference>
<dbReference type="GO" id="GO:0016787">
    <property type="term" value="F:hydrolase activity"/>
    <property type="evidence" value="ECO:0007669"/>
    <property type="project" value="UniProtKB-KW"/>
</dbReference>
<comment type="caution">
    <text evidence="2">The sequence shown here is derived from an EMBL/GenBank/DDBJ whole genome shotgun (WGS) entry which is preliminary data.</text>
</comment>
<proteinExistence type="predicted"/>
<dbReference type="AlphaFoldDB" id="A0A5M9NHK3"/>
<organism evidence="2 3">
    <name type="scientific">Vibrio gigantis</name>
    <dbReference type="NCBI Taxonomy" id="296199"/>
    <lineage>
        <taxon>Bacteria</taxon>
        <taxon>Pseudomonadati</taxon>
        <taxon>Pseudomonadota</taxon>
        <taxon>Gammaproteobacteria</taxon>
        <taxon>Vibrionales</taxon>
        <taxon>Vibrionaceae</taxon>
        <taxon>Vibrio</taxon>
    </lineage>
</organism>
<dbReference type="PANTHER" id="PTHR37946">
    <property type="entry name" value="SLL1969 PROTEIN"/>
    <property type="match status" value="1"/>
</dbReference>